<sequence length="400" mass="43498">MTPCSIKRRRMTPREPDATAAGTETWASLHQDLLHLIGSRAATCATTCASAPSAPAGPRAPSACAAAASATGASTRAGGCCSRKATAACTRATATSSAATSASSTSTLGAFVRVRIPLLDGHVVLDSVDGLLLLCRIHDTAVRLVHPFTGDVAELPPLAPVLHGPPLFGQPQQQRTRDTLYGDIQRVCAAVDVRAAAAVDDDITVMLLLFSFRELVYANVGDQQWTLSTHEFRLPRLRPVSHQGRLFFFFFFSNTQENCAYIAILWPRLEFSLHSRRRQSNDNPKSYPGSLQELSEPPSSSHRPKIGLIFDLLEQPWCMRLNAIKDTPIPISQATNRTNVLKPFLFSRVTLLCALRHHSMKDVSSTDGVSSPRPIQCSARNQISLANTHVVRMCWMSSAT</sequence>
<accession>A0A5J9VI35</accession>
<feature type="domain" description="KIB1-4 beta-propeller" evidence="2">
    <location>
        <begin position="110"/>
        <end position="251"/>
    </location>
</feature>
<feature type="region of interest" description="Disordered" evidence="1">
    <location>
        <begin position="1"/>
        <end position="22"/>
    </location>
</feature>
<feature type="region of interest" description="Disordered" evidence="1">
    <location>
        <begin position="277"/>
        <end position="302"/>
    </location>
</feature>
<feature type="compositionally biased region" description="Basic residues" evidence="1">
    <location>
        <begin position="1"/>
        <end position="11"/>
    </location>
</feature>
<dbReference type="AlphaFoldDB" id="A0A5J9VI35"/>
<dbReference type="Pfam" id="PF03478">
    <property type="entry name" value="Beta-prop_KIB1-4"/>
    <property type="match status" value="1"/>
</dbReference>
<dbReference type="InterPro" id="IPR005174">
    <property type="entry name" value="KIB1-4_b-propeller"/>
</dbReference>
<dbReference type="PANTHER" id="PTHR33165:SF106">
    <property type="entry name" value="EXPRESSED PROTEIN"/>
    <property type="match status" value="1"/>
</dbReference>
<feature type="non-terminal residue" evidence="3">
    <location>
        <position position="1"/>
    </location>
</feature>
<dbReference type="PANTHER" id="PTHR33165">
    <property type="entry name" value="F-BOX DOMAIN CONTAINING PROTEIN-LIKE-RELATED"/>
    <property type="match status" value="1"/>
</dbReference>
<evidence type="ECO:0000313" key="4">
    <source>
        <dbReference type="Proteomes" id="UP000324897"/>
    </source>
</evidence>
<evidence type="ECO:0000313" key="3">
    <source>
        <dbReference type="EMBL" id="TVU34650.1"/>
    </source>
</evidence>
<organism evidence="3 4">
    <name type="scientific">Eragrostis curvula</name>
    <name type="common">weeping love grass</name>
    <dbReference type="NCBI Taxonomy" id="38414"/>
    <lineage>
        <taxon>Eukaryota</taxon>
        <taxon>Viridiplantae</taxon>
        <taxon>Streptophyta</taxon>
        <taxon>Embryophyta</taxon>
        <taxon>Tracheophyta</taxon>
        <taxon>Spermatophyta</taxon>
        <taxon>Magnoliopsida</taxon>
        <taxon>Liliopsida</taxon>
        <taxon>Poales</taxon>
        <taxon>Poaceae</taxon>
        <taxon>PACMAD clade</taxon>
        <taxon>Chloridoideae</taxon>
        <taxon>Eragrostideae</taxon>
        <taxon>Eragrostidinae</taxon>
        <taxon>Eragrostis</taxon>
    </lineage>
</organism>
<dbReference type="Proteomes" id="UP000324897">
    <property type="component" value="Unassembled WGS sequence"/>
</dbReference>
<evidence type="ECO:0000256" key="1">
    <source>
        <dbReference type="SAM" id="MobiDB-lite"/>
    </source>
</evidence>
<gene>
    <name evidence="3" type="ORF">EJB05_16493</name>
</gene>
<proteinExistence type="predicted"/>
<dbReference type="Gramene" id="TVU34650">
    <property type="protein sequence ID" value="TVU34650"/>
    <property type="gene ID" value="EJB05_16493"/>
</dbReference>
<name>A0A5J9VI35_9POAL</name>
<protein>
    <recommendedName>
        <fullName evidence="2">KIB1-4 beta-propeller domain-containing protein</fullName>
    </recommendedName>
</protein>
<evidence type="ECO:0000259" key="2">
    <source>
        <dbReference type="Pfam" id="PF03478"/>
    </source>
</evidence>
<comment type="caution">
    <text evidence="3">The sequence shown here is derived from an EMBL/GenBank/DDBJ whole genome shotgun (WGS) entry which is preliminary data.</text>
</comment>
<feature type="compositionally biased region" description="Low complexity" evidence="1">
    <location>
        <begin position="290"/>
        <end position="301"/>
    </location>
</feature>
<reference evidence="3 4" key="1">
    <citation type="journal article" date="2019" name="Sci. Rep.">
        <title>A high-quality genome of Eragrostis curvula grass provides insights into Poaceae evolution and supports new strategies to enhance forage quality.</title>
        <authorList>
            <person name="Carballo J."/>
            <person name="Santos B.A.C.M."/>
            <person name="Zappacosta D."/>
            <person name="Garbus I."/>
            <person name="Selva J.P."/>
            <person name="Gallo C.A."/>
            <person name="Diaz A."/>
            <person name="Albertini E."/>
            <person name="Caccamo M."/>
            <person name="Echenique V."/>
        </authorList>
    </citation>
    <scope>NUCLEOTIDE SEQUENCE [LARGE SCALE GENOMIC DNA]</scope>
    <source>
        <strain evidence="4">cv. Victoria</strain>
        <tissue evidence="3">Leaf</tissue>
    </source>
</reference>
<dbReference type="EMBL" id="RWGY01000009">
    <property type="protein sequence ID" value="TVU34650.1"/>
    <property type="molecule type" value="Genomic_DNA"/>
</dbReference>
<keyword evidence="4" id="KW-1185">Reference proteome</keyword>